<dbReference type="Proteomes" id="UP000476338">
    <property type="component" value="Unassembled WGS sequence"/>
</dbReference>
<dbReference type="NCBIfam" id="NF000666">
    <property type="entry name" value="PRK00031.2-4"/>
    <property type="match status" value="1"/>
</dbReference>
<keyword evidence="1" id="KW-0732">Signal</keyword>
<keyword evidence="2" id="KW-0449">Lipoprotein</keyword>
<dbReference type="InterPro" id="IPR029046">
    <property type="entry name" value="LolA/LolB/LppX"/>
</dbReference>
<dbReference type="Pfam" id="PF03548">
    <property type="entry name" value="LolA"/>
    <property type="match status" value="1"/>
</dbReference>
<reference evidence="2 3" key="1">
    <citation type="submission" date="2019-09" db="EMBL/GenBank/DDBJ databases">
        <authorList>
            <person name="Silva M."/>
            <person name="Pereira G."/>
            <person name="Lopes-Da-Costa L."/>
            <person name="Silva E."/>
        </authorList>
    </citation>
    <scope>NUCLEOTIDE SEQUENCE [LARGE SCALE GENOMIC DNA]</scope>
    <source>
        <strain evidence="2 3">FMV-PI01</strain>
    </source>
</reference>
<dbReference type="CDD" id="cd16325">
    <property type="entry name" value="LolA"/>
    <property type="match status" value="1"/>
</dbReference>
<dbReference type="PANTHER" id="PTHR35869">
    <property type="entry name" value="OUTER-MEMBRANE LIPOPROTEIN CARRIER PROTEIN"/>
    <property type="match status" value="1"/>
</dbReference>
<evidence type="ECO:0000256" key="1">
    <source>
        <dbReference type="ARBA" id="ARBA00022729"/>
    </source>
</evidence>
<dbReference type="InterPro" id="IPR004564">
    <property type="entry name" value="OM_lipoprot_carrier_LolA-like"/>
</dbReference>
<dbReference type="SUPFAM" id="SSF89392">
    <property type="entry name" value="Prokaryotic lipoproteins and lipoprotein localization factors"/>
    <property type="match status" value="1"/>
</dbReference>
<dbReference type="EMBL" id="VWSJ01000009">
    <property type="protein sequence ID" value="MSN96294.1"/>
    <property type="molecule type" value="Genomic_DNA"/>
</dbReference>
<dbReference type="RefSeq" id="WP_154570561.1">
    <property type="nucleotide sequence ID" value="NZ_VWSJ01000009.1"/>
</dbReference>
<organism evidence="2 3">
    <name type="scientific">Campylobacter portucalensis</name>
    <dbReference type="NCBI Taxonomy" id="2608384"/>
    <lineage>
        <taxon>Bacteria</taxon>
        <taxon>Pseudomonadati</taxon>
        <taxon>Campylobacterota</taxon>
        <taxon>Epsilonproteobacteria</taxon>
        <taxon>Campylobacterales</taxon>
        <taxon>Campylobacteraceae</taxon>
        <taxon>Campylobacter</taxon>
    </lineage>
</organism>
<sequence length="173" mass="20354">MKKMKFISLFLIFFLNFAFCYELEFKTLSADFIQTIKNKDSKIIYSGNFFATNSAAFWSYKTPNLKDIYFNKTQVVVIEPELEQVILTNLKDIPNLIKVLKNAKKLKPNLYSANFNDILYKIELKDSLLYKIDYKDNLDNEVEIVFSEVKKDENLNQDLFLPKIPDGFDIIMQ</sequence>
<protein>
    <submittedName>
        <fullName evidence="2">Outer membrane lipoprotein chaperone LolA</fullName>
    </submittedName>
</protein>
<accession>A0A6L5WGY4</accession>
<dbReference type="Gene3D" id="2.50.20.10">
    <property type="entry name" value="Lipoprotein localisation LolA/LolB/LppX"/>
    <property type="match status" value="2"/>
</dbReference>
<reference evidence="2 3" key="2">
    <citation type="submission" date="2020-03" db="EMBL/GenBank/DDBJ databases">
        <title>Campylobacter portucalensis sp. nov., a new species of Campylobacter isolated from the reproductive tract of bulls.</title>
        <authorList>
            <person name="Silva M.F."/>
            <person name="Pereira G."/>
            <person name="Carneiro C."/>
            <person name="Hemphill A."/>
            <person name="Mateus L."/>
            <person name="Lopes-Da-Costa L."/>
            <person name="Silva E."/>
        </authorList>
    </citation>
    <scope>NUCLEOTIDE SEQUENCE [LARGE SCALE GENOMIC DNA]</scope>
    <source>
        <strain evidence="2 3">FMV-PI01</strain>
    </source>
</reference>
<gene>
    <name evidence="2" type="primary">lolA</name>
    <name evidence="2" type="ORF">F1B92_03650</name>
</gene>
<evidence type="ECO:0000313" key="3">
    <source>
        <dbReference type="Proteomes" id="UP000476338"/>
    </source>
</evidence>
<name>A0A6L5WGY4_9BACT</name>
<keyword evidence="3" id="KW-1185">Reference proteome</keyword>
<evidence type="ECO:0000313" key="2">
    <source>
        <dbReference type="EMBL" id="MSN96294.1"/>
    </source>
</evidence>
<dbReference type="AlphaFoldDB" id="A0A6L5WGY4"/>
<comment type="caution">
    <text evidence="2">The sequence shown here is derived from an EMBL/GenBank/DDBJ whole genome shotgun (WGS) entry which is preliminary data.</text>
</comment>
<proteinExistence type="predicted"/>
<dbReference type="NCBIfam" id="NF000663">
    <property type="entry name" value="PRK00031.2-1"/>
    <property type="match status" value="1"/>
</dbReference>
<dbReference type="PANTHER" id="PTHR35869:SF1">
    <property type="entry name" value="OUTER-MEMBRANE LIPOPROTEIN CARRIER PROTEIN"/>
    <property type="match status" value="1"/>
</dbReference>